<dbReference type="PANTHER" id="PTHR42685:SF18">
    <property type="entry name" value="DIGERANYLGERANYLGLYCEROPHOSPHOLIPID REDUCTASE"/>
    <property type="match status" value="1"/>
</dbReference>
<dbReference type="InterPro" id="IPR050407">
    <property type="entry name" value="Geranylgeranyl_reductase"/>
</dbReference>
<organism evidence="1 2">
    <name type="scientific">Bradymonas sediminis</name>
    <dbReference type="NCBI Taxonomy" id="1548548"/>
    <lineage>
        <taxon>Bacteria</taxon>
        <taxon>Deltaproteobacteria</taxon>
        <taxon>Bradymonadales</taxon>
        <taxon>Bradymonadaceae</taxon>
        <taxon>Bradymonas</taxon>
    </lineage>
</organism>
<reference evidence="1 2" key="1">
    <citation type="submission" date="2018-06" db="EMBL/GenBank/DDBJ databases">
        <title>Lujinxingia sediminis gen. nov. sp. nov., a new facultative anaerobic member of the class Deltaproteobacteria, and proposal of Lujinxingaceae fam. nov.</title>
        <authorList>
            <person name="Guo L.-Y."/>
            <person name="Li C.-M."/>
            <person name="Wang S."/>
            <person name="Du Z.-J."/>
        </authorList>
    </citation>
    <scope>NUCLEOTIDE SEQUENCE [LARGE SCALE GENOMIC DNA]</scope>
    <source>
        <strain evidence="1 2">FA350</strain>
    </source>
</reference>
<protein>
    <submittedName>
        <fullName evidence="1">Uncharacterized protein</fullName>
    </submittedName>
</protein>
<sequence>MKAEFPQVDVLIIGAGSTGAAAALLCARRGLSTRCLDRAALADAGAHWVNGVPASAFDIAGITPPAAPELRAQGVDFHLFAGWGPERIVMRGLDLLEVDMRRLVTRLQAEAKAAGADFVDNTRVHGYDGVTLHTSSGPMAARWIIDASGLSGARLLAHPRPAGPDICTAAQEVRRITDRQAARQFCRQHDVPLGDTLCFTGIEGGYSILNIRVELGEAPGDADTVSILTGAIPARGHRSGRAILRDFVATTPWVGETIFGGGRAIPLRRPYTNLYRDNVAVIGEAACQVFAAHGSGIGAGMVAARVLADALADGRGLEGYEADWQRLHGGLFAGYAAFRNYNQTLTIEDLARLMRSGLLDADTLADGLLQRMPAPSASMVLAKIRAMMRAPDLAAQLLPVMGQMAAAAVLYAGFPTTPKRRQGWSRLVSGVLGAPG</sequence>
<accession>A0A2Z4FN99</accession>
<dbReference type="Gene3D" id="3.50.50.60">
    <property type="entry name" value="FAD/NAD(P)-binding domain"/>
    <property type="match status" value="1"/>
</dbReference>
<name>A0A2Z4FN99_9DELT</name>
<evidence type="ECO:0000313" key="1">
    <source>
        <dbReference type="EMBL" id="AWV90255.1"/>
    </source>
</evidence>
<dbReference type="Proteomes" id="UP000249799">
    <property type="component" value="Chromosome"/>
</dbReference>
<dbReference type="KEGG" id="bsed:DN745_13315"/>
<dbReference type="InterPro" id="IPR036188">
    <property type="entry name" value="FAD/NAD-bd_sf"/>
</dbReference>
<gene>
    <name evidence="1" type="ORF">DN745_13315</name>
</gene>
<evidence type="ECO:0000313" key="2">
    <source>
        <dbReference type="Proteomes" id="UP000249799"/>
    </source>
</evidence>
<dbReference type="OrthoDB" id="5523118at2"/>
<proteinExistence type="predicted"/>
<dbReference type="SUPFAM" id="SSF51905">
    <property type="entry name" value="FAD/NAD(P)-binding domain"/>
    <property type="match status" value="1"/>
</dbReference>
<dbReference type="EMBL" id="CP030032">
    <property type="protein sequence ID" value="AWV90255.1"/>
    <property type="molecule type" value="Genomic_DNA"/>
</dbReference>
<dbReference type="PANTHER" id="PTHR42685">
    <property type="entry name" value="GERANYLGERANYL DIPHOSPHATE REDUCTASE"/>
    <property type="match status" value="1"/>
</dbReference>
<dbReference type="RefSeq" id="WP_111335564.1">
    <property type="nucleotide sequence ID" value="NZ_CP030032.1"/>
</dbReference>
<dbReference type="InterPro" id="IPR002938">
    <property type="entry name" value="FAD-bd"/>
</dbReference>
<dbReference type="GO" id="GO:0071949">
    <property type="term" value="F:FAD binding"/>
    <property type="evidence" value="ECO:0007669"/>
    <property type="project" value="InterPro"/>
</dbReference>
<dbReference type="AlphaFoldDB" id="A0A2Z4FN99"/>
<keyword evidence="2" id="KW-1185">Reference proteome</keyword>
<dbReference type="PRINTS" id="PR00469">
    <property type="entry name" value="PNDRDTASEII"/>
</dbReference>
<dbReference type="Pfam" id="PF01494">
    <property type="entry name" value="FAD_binding_3"/>
    <property type="match status" value="1"/>
</dbReference>